<evidence type="ECO:0000313" key="6">
    <source>
        <dbReference type="Proteomes" id="UP000277577"/>
    </source>
</evidence>
<dbReference type="InterPro" id="IPR050447">
    <property type="entry name" value="Erg6_SMT_methyltransf"/>
</dbReference>
<protein>
    <submittedName>
        <fullName evidence="3">O-methyltransferase</fullName>
        <ecNumber evidence="4">2.1.1.-</ecNumber>
    </submittedName>
</protein>
<sequence>MDEETPSYSHAARQIGFVMRHHYLDLSEIKLIKKLIQDSYNTFGQLHHNKVFLNLGLWDKQIHDEYKELNFDFSKISEVQDIYSQLLLYTLIRPLIKAQFFNKRLLEIGSGNGLGLKASSQLLKTNYALGVDLVNRLVINSNRHFYEQDKVNYIQSDAENLPLGNECFDIVTNLESSHLYPRIDDFFSEVERVLSLGGFFCYADHYFKIKDQSNKLERFIKNSGKLKIIQKTNITKQVQASLYQRLIVNEEGFYRQALSIVGDDMGKFMSELPTIAAVCGLIFLPWWKIRFKNPALNYVAKYARKEKFWGKKYYFYYLIQKVKR</sequence>
<dbReference type="Proteomes" id="UP000054921">
    <property type="component" value="Unassembled WGS sequence"/>
</dbReference>
<organism evidence="3 5">
    <name type="scientific">Legionella cherrii</name>
    <dbReference type="NCBI Taxonomy" id="28084"/>
    <lineage>
        <taxon>Bacteria</taxon>
        <taxon>Pseudomonadati</taxon>
        <taxon>Pseudomonadota</taxon>
        <taxon>Gammaproteobacteria</taxon>
        <taxon>Legionellales</taxon>
        <taxon>Legionellaceae</taxon>
        <taxon>Legionella</taxon>
    </lineage>
</organism>
<dbReference type="GO" id="GO:0032259">
    <property type="term" value="P:methylation"/>
    <property type="evidence" value="ECO:0007669"/>
    <property type="project" value="UniProtKB-KW"/>
</dbReference>
<proteinExistence type="predicted"/>
<keyword evidence="1 3" id="KW-0808">Transferase</keyword>
<keyword evidence="3" id="KW-0489">Methyltransferase</keyword>
<dbReference type="EMBL" id="LNXW01000013">
    <property type="protein sequence ID" value="KTC80841.1"/>
    <property type="molecule type" value="Genomic_DNA"/>
</dbReference>
<dbReference type="EC" id="2.1.1.-" evidence="4"/>
<dbReference type="EMBL" id="LR134173">
    <property type="protein sequence ID" value="VEB34212.1"/>
    <property type="molecule type" value="Genomic_DNA"/>
</dbReference>
<evidence type="ECO:0000313" key="5">
    <source>
        <dbReference type="Proteomes" id="UP000054921"/>
    </source>
</evidence>
<dbReference type="OrthoDB" id="323463at2"/>
<dbReference type="PANTHER" id="PTHR44068:SF1">
    <property type="entry name" value="HYPOTHETICAL LOC100005854"/>
    <property type="match status" value="1"/>
</dbReference>
<dbReference type="PANTHER" id="PTHR44068">
    <property type="entry name" value="ZGC:194242"/>
    <property type="match status" value="1"/>
</dbReference>
<dbReference type="Pfam" id="PF08241">
    <property type="entry name" value="Methyltransf_11"/>
    <property type="match status" value="1"/>
</dbReference>
<dbReference type="GO" id="GO:0003838">
    <property type="term" value="F:sterol 24-C-methyltransferase activity"/>
    <property type="evidence" value="ECO:0007669"/>
    <property type="project" value="TreeGrafter"/>
</dbReference>
<reference evidence="3 5" key="1">
    <citation type="submission" date="2015-11" db="EMBL/GenBank/DDBJ databases">
        <title>Genomic analysis of 38 Legionella species identifies large and diverse effector repertoires.</title>
        <authorList>
            <person name="Burstein D."/>
            <person name="Amaro F."/>
            <person name="Zusman T."/>
            <person name="Lifshitz Z."/>
            <person name="Cohen O."/>
            <person name="Gilbert J.A."/>
            <person name="Pupko T."/>
            <person name="Shuman H.A."/>
            <person name="Segal G."/>
        </authorList>
    </citation>
    <scope>NUCLEOTIDE SEQUENCE [LARGE SCALE GENOMIC DNA]</scope>
    <source>
        <strain evidence="3 5">ORW</strain>
    </source>
</reference>
<dbReference type="PATRIC" id="fig|28084.5.peg.3105"/>
<name>A0A0W0SCH9_9GAMM</name>
<evidence type="ECO:0000313" key="3">
    <source>
        <dbReference type="EMBL" id="KTC80841.1"/>
    </source>
</evidence>
<dbReference type="Gene3D" id="3.40.50.150">
    <property type="entry name" value="Vaccinia Virus protein VP39"/>
    <property type="match status" value="1"/>
</dbReference>
<dbReference type="Proteomes" id="UP000277577">
    <property type="component" value="Chromosome"/>
</dbReference>
<dbReference type="GO" id="GO:0016126">
    <property type="term" value="P:sterol biosynthetic process"/>
    <property type="evidence" value="ECO:0007669"/>
    <property type="project" value="TreeGrafter"/>
</dbReference>
<feature type="domain" description="Methyltransferase type 11" evidence="2">
    <location>
        <begin position="106"/>
        <end position="201"/>
    </location>
</feature>
<dbReference type="RefSeq" id="WP_028382381.1">
    <property type="nucleotide sequence ID" value="NZ_CAAAIT010000001.1"/>
</dbReference>
<evidence type="ECO:0000313" key="4">
    <source>
        <dbReference type="EMBL" id="VEB34212.1"/>
    </source>
</evidence>
<accession>A0A0W0SCH9</accession>
<dbReference type="InterPro" id="IPR029063">
    <property type="entry name" value="SAM-dependent_MTases_sf"/>
</dbReference>
<keyword evidence="6" id="KW-1185">Reference proteome</keyword>
<dbReference type="CDD" id="cd02440">
    <property type="entry name" value="AdoMet_MTases"/>
    <property type="match status" value="1"/>
</dbReference>
<dbReference type="InterPro" id="IPR013216">
    <property type="entry name" value="Methyltransf_11"/>
</dbReference>
<dbReference type="SUPFAM" id="SSF53335">
    <property type="entry name" value="S-adenosyl-L-methionine-dependent methyltransferases"/>
    <property type="match status" value="1"/>
</dbReference>
<reference evidence="4 6" key="2">
    <citation type="submission" date="2018-12" db="EMBL/GenBank/DDBJ databases">
        <authorList>
            <consortium name="Pathogen Informatics"/>
        </authorList>
    </citation>
    <scope>NUCLEOTIDE SEQUENCE [LARGE SCALE GENOMIC DNA]</scope>
    <source>
        <strain evidence="4 6">NCTC11976</strain>
    </source>
</reference>
<evidence type="ECO:0000259" key="2">
    <source>
        <dbReference type="Pfam" id="PF08241"/>
    </source>
</evidence>
<dbReference type="AlphaFoldDB" id="A0A0W0SCH9"/>
<evidence type="ECO:0000256" key="1">
    <source>
        <dbReference type="ARBA" id="ARBA00022679"/>
    </source>
</evidence>
<dbReference type="STRING" id="28084.Lche_2861"/>
<gene>
    <name evidence="3" type="ORF">Lche_2861</name>
    <name evidence="4" type="ORF">NCTC11976_00727</name>
</gene>